<keyword evidence="1" id="KW-0853">WD repeat</keyword>
<feature type="region of interest" description="Disordered" evidence="2">
    <location>
        <begin position="228"/>
        <end position="264"/>
    </location>
</feature>
<feature type="region of interest" description="Disordered" evidence="2">
    <location>
        <begin position="1"/>
        <end position="81"/>
    </location>
</feature>
<feature type="repeat" description="WD" evidence="1">
    <location>
        <begin position="610"/>
        <end position="651"/>
    </location>
</feature>
<dbReference type="InterPro" id="IPR015943">
    <property type="entry name" value="WD40/YVTN_repeat-like_dom_sf"/>
</dbReference>
<feature type="compositionally biased region" description="Pro residues" evidence="2">
    <location>
        <begin position="132"/>
        <end position="141"/>
    </location>
</feature>
<dbReference type="GeneID" id="36542364"/>
<dbReference type="OrthoDB" id="20669at2759"/>
<evidence type="ECO:0000256" key="1">
    <source>
        <dbReference type="PROSITE-ProRule" id="PRU00221"/>
    </source>
</evidence>
<accession>A0A2I1DB77</accession>
<dbReference type="RefSeq" id="XP_024695715.1">
    <property type="nucleotide sequence ID" value="XM_024834840.1"/>
</dbReference>
<evidence type="ECO:0000313" key="4">
    <source>
        <dbReference type="Proteomes" id="UP000234254"/>
    </source>
</evidence>
<dbReference type="Proteomes" id="UP000234254">
    <property type="component" value="Unassembled WGS sequence"/>
</dbReference>
<dbReference type="PROSITE" id="PS50082">
    <property type="entry name" value="WD_REPEATS_2"/>
    <property type="match status" value="1"/>
</dbReference>
<feature type="compositionally biased region" description="Polar residues" evidence="2">
    <location>
        <begin position="17"/>
        <end position="27"/>
    </location>
</feature>
<sequence length="787" mass="87072">MSGSESSNALPIPANPGSCNVPGSSLSRPLDPNISRQMSHFAHEGTATSPDDPRLTATAAIAAPSLSTGPRDGEAPLEYGVDSTDAGLSALMAVPHYPQLAPPRRTVLSVSELVNAVMEPDTYFRHGDAPSDPAPPPPTSSSPPAELYMSDSEMTDVLSDVGGVPLGPYLGNDMSTGGLVHHGTLGLGDAALTDDSDDEGAHGLIMDFDTPVERATPVSVREDDSDTRVFYGGQEDTDVRGERGGRAERADSLPSGSPVIQPSEVDVGDPYSGFEEDDIMAQLADDQGLGEFIVDHQFPDMDIHGTIQERNFNIDQFIFQWLVHWSNGTIPSIPHLRTPSPQGPISNIACWSPPEKTVRPARYRGDFFDLQPIPWWETLRVKRSDARKFRDQGYTSYHNLEYSQHRPGARLPQEEFYFQEKSMHTKCKATIEHFQLRNLMSVPAYNTVHFAHQCKVYSWVPGYDDLTCLIDLSQHHAESALQGRVKISTMKSACDVTIAGGFTGEYALRATGTDGAGVDGYVTQDPNGITNHIDIVPSRTNRSPQGIFASNDRHLRVLDCETNTFITDHELSRAINCTATSHDGRLRVVIGDSPDAWVIEADTGRPVHPLRGHRDFGFACAWSPDMRHIATSNQDKTAIIWDARMWRALEKIESDVAGYRSLRFSPVGGGPRTLLLTEPADRIAIVNAQTYQTRQVHDFFGEVGGADFSPDGSTIWVANTDEHFGGFMEFERRQWGQRYGQGRREMPCEWARETDLDDDERCVLSERERQLRFLWNWSEDEYEGLLV</sequence>
<keyword evidence="4" id="KW-1185">Reference proteome</keyword>
<evidence type="ECO:0000313" key="3">
    <source>
        <dbReference type="EMBL" id="PKY07121.1"/>
    </source>
</evidence>
<dbReference type="Gene3D" id="2.130.10.10">
    <property type="entry name" value="YVTN repeat-like/Quinoprotein amine dehydrogenase"/>
    <property type="match status" value="1"/>
</dbReference>
<dbReference type="Pfam" id="PF00400">
    <property type="entry name" value="WD40"/>
    <property type="match status" value="1"/>
</dbReference>
<organism evidence="3 4">
    <name type="scientific">Aspergillus campestris (strain IBT 28561)</name>
    <dbReference type="NCBI Taxonomy" id="1392248"/>
    <lineage>
        <taxon>Eukaryota</taxon>
        <taxon>Fungi</taxon>
        <taxon>Dikarya</taxon>
        <taxon>Ascomycota</taxon>
        <taxon>Pezizomycotina</taxon>
        <taxon>Eurotiomycetes</taxon>
        <taxon>Eurotiomycetidae</taxon>
        <taxon>Eurotiales</taxon>
        <taxon>Aspergillaceae</taxon>
        <taxon>Aspergillus</taxon>
        <taxon>Aspergillus subgen. Circumdati</taxon>
    </lineage>
</organism>
<protein>
    <submittedName>
        <fullName evidence="3">WD repeat protein</fullName>
    </submittedName>
</protein>
<gene>
    <name evidence="3" type="ORF">P168DRAFT_264065</name>
</gene>
<dbReference type="InterPro" id="IPR011044">
    <property type="entry name" value="Quino_amine_DH_bsu"/>
</dbReference>
<name>A0A2I1DB77_ASPC2</name>
<dbReference type="AlphaFoldDB" id="A0A2I1DB77"/>
<feature type="compositionally biased region" description="Basic and acidic residues" evidence="2">
    <location>
        <begin position="237"/>
        <end position="251"/>
    </location>
</feature>
<dbReference type="SMART" id="SM00320">
    <property type="entry name" value="WD40"/>
    <property type="match status" value="1"/>
</dbReference>
<dbReference type="EMBL" id="MSFM01000002">
    <property type="protein sequence ID" value="PKY07121.1"/>
    <property type="molecule type" value="Genomic_DNA"/>
</dbReference>
<dbReference type="PROSITE" id="PS50294">
    <property type="entry name" value="WD_REPEATS_REGION"/>
    <property type="match status" value="1"/>
</dbReference>
<reference evidence="3" key="1">
    <citation type="submission" date="2016-12" db="EMBL/GenBank/DDBJ databases">
        <title>The genomes of Aspergillus section Nigri reveals drivers in fungal speciation.</title>
        <authorList>
            <consortium name="DOE Joint Genome Institute"/>
            <person name="Vesth T.C."/>
            <person name="Nybo J."/>
            <person name="Theobald S."/>
            <person name="Brandl J."/>
            <person name="Frisvad J.C."/>
            <person name="Nielsen K.F."/>
            <person name="Lyhne E.K."/>
            <person name="Kogle M.E."/>
            <person name="Kuo A."/>
            <person name="Riley R."/>
            <person name="Clum A."/>
            <person name="Nolan M."/>
            <person name="Lipzen A."/>
            <person name="Salamov A."/>
            <person name="Henrissat B."/>
            <person name="Wiebenga A."/>
            <person name="De vries R.P."/>
            <person name="Grigoriev I.V."/>
            <person name="Mortensen U.H."/>
            <person name="Andersen M.R."/>
            <person name="Baker S.E."/>
        </authorList>
    </citation>
    <scope>NUCLEOTIDE SEQUENCE</scope>
    <source>
        <strain evidence="3">IBT 28561</strain>
    </source>
</reference>
<dbReference type="PANTHER" id="PTHR43991">
    <property type="entry name" value="WD REPEAT PROTEIN (AFU_ORTHOLOGUE AFUA_8G05640)-RELATED"/>
    <property type="match status" value="1"/>
</dbReference>
<dbReference type="InterPro" id="IPR001680">
    <property type="entry name" value="WD40_rpt"/>
</dbReference>
<dbReference type="SUPFAM" id="SSF50969">
    <property type="entry name" value="YVTN repeat-like/Quinoprotein amine dehydrogenase"/>
    <property type="match status" value="1"/>
</dbReference>
<comment type="caution">
    <text evidence="3">The sequence shown here is derived from an EMBL/GenBank/DDBJ whole genome shotgun (WGS) entry which is preliminary data.</text>
</comment>
<dbReference type="VEuPathDB" id="FungiDB:P168DRAFT_264065"/>
<evidence type="ECO:0000256" key="2">
    <source>
        <dbReference type="SAM" id="MobiDB-lite"/>
    </source>
</evidence>
<feature type="region of interest" description="Disordered" evidence="2">
    <location>
        <begin position="123"/>
        <end position="147"/>
    </location>
</feature>
<proteinExistence type="predicted"/>
<dbReference type="PANTHER" id="PTHR43991:SF12">
    <property type="entry name" value="WD REPEAT PROTEIN (AFU_ORTHOLOGUE AFUA_8G05640)"/>
    <property type="match status" value="1"/>
</dbReference>